<sequence length="425" mass="44657">MPSVRPKVESAQKAPVIPVLILVTVLAFASGGSVSQQRVATRTGTSTHFKTQDSQGNYRFGYDVVHSSGSSFHKEESFQWSQDIDGRVRVVNYVADAQGFRADVRTNEPGVEPMKDPAGATISRPPPVAALPPVDFTADEPSSAAADEPSDEDEEAVATAEPTVSLAEIPATPEGTADVPAALSTSATSGHSTVVPPVSVEPIEKQPGAAKDTDTPVSAHAGGDVAPPAVLTDADDVSAKPPPRRRTKPRPPVFPPSPSVPSESPPPAAKEIGGESSGPSPKRPGAHRGGTPPRRTVDLPRYPFYVDAADVHIVGPAFHHPAPAVPFHRRPGGFQVAAFHGGFPFKVASARPFSPTAFGYFPAGVPQLPFAPRHPAAFHPAFYANPALASAFFHSAQLSHAGFPFGQLKWPYHAPFLPPVVAFPF</sequence>
<accession>A0ACB8C8Z0</accession>
<organism evidence="1 2">
    <name type="scientific">Dermacentor silvarum</name>
    <name type="common">Tick</name>
    <dbReference type="NCBI Taxonomy" id="543639"/>
    <lineage>
        <taxon>Eukaryota</taxon>
        <taxon>Metazoa</taxon>
        <taxon>Ecdysozoa</taxon>
        <taxon>Arthropoda</taxon>
        <taxon>Chelicerata</taxon>
        <taxon>Arachnida</taxon>
        <taxon>Acari</taxon>
        <taxon>Parasitiformes</taxon>
        <taxon>Ixodida</taxon>
        <taxon>Ixodoidea</taxon>
        <taxon>Ixodidae</taxon>
        <taxon>Rhipicephalinae</taxon>
        <taxon>Dermacentor</taxon>
    </lineage>
</organism>
<keyword evidence="2" id="KW-1185">Reference proteome</keyword>
<gene>
    <name evidence="1" type="ORF">HPB49_011080</name>
</gene>
<evidence type="ECO:0000313" key="2">
    <source>
        <dbReference type="Proteomes" id="UP000821865"/>
    </source>
</evidence>
<comment type="caution">
    <text evidence="1">The sequence shown here is derived from an EMBL/GenBank/DDBJ whole genome shotgun (WGS) entry which is preliminary data.</text>
</comment>
<proteinExistence type="predicted"/>
<protein>
    <submittedName>
        <fullName evidence="1">Uncharacterized protein</fullName>
    </submittedName>
</protein>
<name>A0ACB8C8Z0_DERSI</name>
<evidence type="ECO:0000313" key="1">
    <source>
        <dbReference type="EMBL" id="KAH7937362.1"/>
    </source>
</evidence>
<dbReference type="EMBL" id="CM023477">
    <property type="protein sequence ID" value="KAH7937362.1"/>
    <property type="molecule type" value="Genomic_DNA"/>
</dbReference>
<reference evidence="1" key="1">
    <citation type="submission" date="2020-05" db="EMBL/GenBank/DDBJ databases">
        <title>Large-scale comparative analyses of tick genomes elucidate their genetic diversity and vector capacities.</title>
        <authorList>
            <person name="Jia N."/>
            <person name="Wang J."/>
            <person name="Shi W."/>
            <person name="Du L."/>
            <person name="Sun Y."/>
            <person name="Zhan W."/>
            <person name="Jiang J."/>
            <person name="Wang Q."/>
            <person name="Zhang B."/>
            <person name="Ji P."/>
            <person name="Sakyi L.B."/>
            <person name="Cui X."/>
            <person name="Yuan T."/>
            <person name="Jiang B."/>
            <person name="Yang W."/>
            <person name="Lam T.T.-Y."/>
            <person name="Chang Q."/>
            <person name="Ding S."/>
            <person name="Wang X."/>
            <person name="Zhu J."/>
            <person name="Ruan X."/>
            <person name="Zhao L."/>
            <person name="Wei J."/>
            <person name="Que T."/>
            <person name="Du C."/>
            <person name="Cheng J."/>
            <person name="Dai P."/>
            <person name="Han X."/>
            <person name="Huang E."/>
            <person name="Gao Y."/>
            <person name="Liu J."/>
            <person name="Shao H."/>
            <person name="Ye R."/>
            <person name="Li L."/>
            <person name="Wei W."/>
            <person name="Wang X."/>
            <person name="Wang C."/>
            <person name="Yang T."/>
            <person name="Huo Q."/>
            <person name="Li W."/>
            <person name="Guo W."/>
            <person name="Chen H."/>
            <person name="Zhou L."/>
            <person name="Ni X."/>
            <person name="Tian J."/>
            <person name="Zhou Y."/>
            <person name="Sheng Y."/>
            <person name="Liu T."/>
            <person name="Pan Y."/>
            <person name="Xia L."/>
            <person name="Li J."/>
            <person name="Zhao F."/>
            <person name="Cao W."/>
        </authorList>
    </citation>
    <scope>NUCLEOTIDE SEQUENCE</scope>
    <source>
        <strain evidence="1">Dsil-2018</strain>
    </source>
</reference>
<dbReference type="Proteomes" id="UP000821865">
    <property type="component" value="Chromosome 8"/>
</dbReference>